<dbReference type="InterPro" id="IPR010982">
    <property type="entry name" value="Lambda_DNA-bd_dom_sf"/>
</dbReference>
<protein>
    <submittedName>
        <fullName evidence="1">Regulator</fullName>
    </submittedName>
</protein>
<dbReference type="GO" id="GO:0003677">
    <property type="term" value="F:DNA binding"/>
    <property type="evidence" value="ECO:0007669"/>
    <property type="project" value="InterPro"/>
</dbReference>
<organism evidence="1 2">
    <name type="scientific">Photobacterium angustum</name>
    <dbReference type="NCBI Taxonomy" id="661"/>
    <lineage>
        <taxon>Bacteria</taxon>
        <taxon>Pseudomonadati</taxon>
        <taxon>Pseudomonadota</taxon>
        <taxon>Gammaproteobacteria</taxon>
        <taxon>Vibrionales</taxon>
        <taxon>Vibrionaceae</taxon>
        <taxon>Photobacterium</taxon>
    </lineage>
</organism>
<comment type="caution">
    <text evidence="1">The sequence shown here is derived from an EMBL/GenBank/DDBJ whole genome shotgun (WGS) entry which is preliminary data.</text>
</comment>
<dbReference type="Proteomes" id="UP000241440">
    <property type="component" value="Unassembled WGS sequence"/>
</dbReference>
<dbReference type="EMBL" id="PYOY01000003">
    <property type="protein sequence ID" value="PSX07888.1"/>
    <property type="molecule type" value="Genomic_DNA"/>
</dbReference>
<proteinExistence type="predicted"/>
<dbReference type="SUPFAM" id="SSF47413">
    <property type="entry name" value="lambda repressor-like DNA-binding domains"/>
    <property type="match status" value="1"/>
</dbReference>
<evidence type="ECO:0000313" key="2">
    <source>
        <dbReference type="Proteomes" id="UP000241440"/>
    </source>
</evidence>
<reference evidence="1 2" key="1">
    <citation type="submission" date="2018-01" db="EMBL/GenBank/DDBJ databases">
        <title>Whole genome sequencing of Histamine producing bacteria.</title>
        <authorList>
            <person name="Butler K."/>
        </authorList>
    </citation>
    <scope>NUCLEOTIDE SEQUENCE [LARGE SCALE GENOMIC DNA]</scope>
    <source>
        <strain evidence="1 2">A2-1</strain>
    </source>
</reference>
<accession>A0A855SDM8</accession>
<dbReference type="AlphaFoldDB" id="A0A855SDM8"/>
<gene>
    <name evidence="1" type="ORF">C0W41_07705</name>
</gene>
<sequence>MKFRRIDRRMTENYIFRKFRCGLSKKDTAELCFKSVSTVTKWDNGKAIPPECRRLMRMYKGLELSSIDKRWEGWRLANGVLCNEGGLTLVPEQILIGYALLEISSETERENKIKILKIAKLISS</sequence>
<evidence type="ECO:0000313" key="1">
    <source>
        <dbReference type="EMBL" id="PSX07888.1"/>
    </source>
</evidence>
<name>A0A855SDM8_PHOAN</name>